<dbReference type="PANTHER" id="PTHR33946:SF4">
    <property type="entry name" value="COAGULATION FACTOR XI"/>
    <property type="match status" value="1"/>
</dbReference>
<dbReference type="PANTHER" id="PTHR33946">
    <property type="match status" value="1"/>
</dbReference>
<feature type="domain" description="Apple" evidence="2">
    <location>
        <begin position="176"/>
        <end position="214"/>
    </location>
</feature>
<sequence>MSFLTRVFTFLFLLVLTTNASPHQVNARDSFFKAHIPSFSLGSRSDADPFPAGQLCPTYNASTFQTTSGSVFEINCGFDFAGGDLRMVYVANLTACTLACAGTKDCVAASLSGSACYLKSKLVSTASKSFSTVSTSSSTASGYVAGPQTQVPSCPSSNSTQYLAKGGAVFAIECFVDRYGNDLRMIYVSSFQACIDACSSTPGCVDVSLSGAACYMK</sequence>
<proteinExistence type="predicted"/>
<keyword evidence="4" id="KW-1185">Reference proteome</keyword>
<gene>
    <name evidence="3" type="ORF">M436DRAFT_48973</name>
</gene>
<dbReference type="RefSeq" id="XP_013426677.1">
    <property type="nucleotide sequence ID" value="XM_013571223.1"/>
</dbReference>
<evidence type="ECO:0000256" key="1">
    <source>
        <dbReference type="SAM" id="SignalP"/>
    </source>
</evidence>
<dbReference type="STRING" id="1043004.A0A074WSI2"/>
<organism evidence="3 4">
    <name type="scientific">Aureobasidium namibiae CBS 147.97</name>
    <dbReference type="NCBI Taxonomy" id="1043004"/>
    <lineage>
        <taxon>Eukaryota</taxon>
        <taxon>Fungi</taxon>
        <taxon>Dikarya</taxon>
        <taxon>Ascomycota</taxon>
        <taxon>Pezizomycotina</taxon>
        <taxon>Dothideomycetes</taxon>
        <taxon>Dothideomycetidae</taxon>
        <taxon>Dothideales</taxon>
        <taxon>Saccotheciaceae</taxon>
        <taxon>Aureobasidium</taxon>
    </lineage>
</organism>
<name>A0A074WSI2_9PEZI</name>
<dbReference type="Gene3D" id="3.50.4.10">
    <property type="entry name" value="Hepatocyte Growth Factor"/>
    <property type="match status" value="1"/>
</dbReference>
<feature type="domain" description="Apple" evidence="2">
    <location>
        <begin position="78"/>
        <end position="119"/>
    </location>
</feature>
<dbReference type="Proteomes" id="UP000027730">
    <property type="component" value="Unassembled WGS sequence"/>
</dbReference>
<dbReference type="GeneID" id="25410966"/>
<evidence type="ECO:0000313" key="4">
    <source>
        <dbReference type="Proteomes" id="UP000027730"/>
    </source>
</evidence>
<dbReference type="HOGENOM" id="CLU_1227320_0_0_1"/>
<feature type="signal peptide" evidence="1">
    <location>
        <begin position="1"/>
        <end position="20"/>
    </location>
</feature>
<evidence type="ECO:0000313" key="3">
    <source>
        <dbReference type="EMBL" id="KEQ72707.1"/>
    </source>
</evidence>
<keyword evidence="1" id="KW-0732">Signal</keyword>
<dbReference type="AlphaFoldDB" id="A0A074WSI2"/>
<feature type="chain" id="PRO_5001701692" description="Apple domain-containing protein" evidence="1">
    <location>
        <begin position="21"/>
        <end position="217"/>
    </location>
</feature>
<dbReference type="EMBL" id="KL584711">
    <property type="protein sequence ID" value="KEQ72707.1"/>
    <property type="molecule type" value="Genomic_DNA"/>
</dbReference>
<feature type="non-terminal residue" evidence="3">
    <location>
        <position position="217"/>
    </location>
</feature>
<reference evidence="3 4" key="1">
    <citation type="journal article" date="2014" name="BMC Genomics">
        <title>Genome sequencing of four Aureobasidium pullulans varieties: biotechnological potential, stress tolerance, and description of new species.</title>
        <authorList>
            <person name="Gostin Ar C."/>
            <person name="Ohm R.A."/>
            <person name="Kogej T."/>
            <person name="Sonjak S."/>
            <person name="Turk M."/>
            <person name="Zajc J."/>
            <person name="Zalar P."/>
            <person name="Grube M."/>
            <person name="Sun H."/>
            <person name="Han J."/>
            <person name="Sharma A."/>
            <person name="Chiniquy J."/>
            <person name="Ngan C.Y."/>
            <person name="Lipzen A."/>
            <person name="Barry K."/>
            <person name="Grigoriev I.V."/>
            <person name="Gunde-Cimerman N."/>
        </authorList>
    </citation>
    <scope>NUCLEOTIDE SEQUENCE [LARGE SCALE GENOMIC DNA]</scope>
    <source>
        <strain evidence="3 4">CBS 147.97</strain>
    </source>
</reference>
<dbReference type="InterPro" id="IPR003609">
    <property type="entry name" value="Pan_app"/>
</dbReference>
<dbReference type="OrthoDB" id="3649437at2759"/>
<dbReference type="Pfam" id="PF14295">
    <property type="entry name" value="PAN_4"/>
    <property type="match status" value="2"/>
</dbReference>
<evidence type="ECO:0000259" key="2">
    <source>
        <dbReference type="Pfam" id="PF14295"/>
    </source>
</evidence>
<protein>
    <recommendedName>
        <fullName evidence="2">Apple domain-containing protein</fullName>
    </recommendedName>
</protein>
<accession>A0A074WSI2</accession>